<evidence type="ECO:0000313" key="1">
    <source>
        <dbReference type="EMBL" id="AGA32442.1"/>
    </source>
</evidence>
<dbReference type="STRING" id="1255043.TVNIR_0748"/>
<dbReference type="PATRIC" id="fig|1255043.3.peg.754"/>
<dbReference type="Proteomes" id="UP000010809">
    <property type="component" value="Chromosome"/>
</dbReference>
<keyword evidence="2" id="KW-1185">Reference proteome</keyword>
<dbReference type="KEGG" id="tni:TVNIR_0748"/>
<dbReference type="EMBL" id="CP003989">
    <property type="protein sequence ID" value="AGA32442.1"/>
    <property type="molecule type" value="Genomic_DNA"/>
</dbReference>
<reference evidence="1" key="1">
    <citation type="submission" date="2015-12" db="EMBL/GenBank/DDBJ databases">
        <authorList>
            <person name="Tikhonova T.V."/>
            <person name="Pavlov A.R."/>
            <person name="Beletsky A.V."/>
            <person name="Mardanov A.V."/>
            <person name="Sorokin D.Y."/>
            <person name="Ravin N.V."/>
            <person name="Popov V.O."/>
        </authorList>
    </citation>
    <scope>NUCLEOTIDE SEQUENCE</scope>
    <source>
        <strain evidence="1">DSM 14787</strain>
    </source>
</reference>
<evidence type="ECO:0008006" key="3">
    <source>
        <dbReference type="Google" id="ProtNLM"/>
    </source>
</evidence>
<dbReference type="eggNOG" id="COG1848">
    <property type="taxonomic scope" value="Bacteria"/>
</dbReference>
<organism evidence="1 2">
    <name type="scientific">Thioalkalivibrio nitratireducens (strain DSM 14787 / UNIQEM 213 / ALEN2)</name>
    <dbReference type="NCBI Taxonomy" id="1255043"/>
    <lineage>
        <taxon>Bacteria</taxon>
        <taxon>Pseudomonadati</taxon>
        <taxon>Pseudomonadota</taxon>
        <taxon>Gammaproteobacteria</taxon>
        <taxon>Chromatiales</taxon>
        <taxon>Ectothiorhodospiraceae</taxon>
        <taxon>Thioalkalivibrio</taxon>
    </lineage>
</organism>
<gene>
    <name evidence="1" type="ordered locus">TVNIR_0748</name>
</gene>
<sequence length="136" mass="14888">MRIERVVVPASVLAEVRQLSVADCERHGLQVFDEPLDILLAAGEARGPLSFADHVCLLAAKRLELVCVTNEKPLHKACRAAGVDTKWGLTLLLELVDAGQLAKPVALEIVDRIHVSNPMFIHHGIVSDFRAKLARL</sequence>
<accession>L0DTW1</accession>
<name>L0DTW1_THIND</name>
<dbReference type="HOGENOM" id="CLU_1626320_0_0_6"/>
<protein>
    <recommendedName>
        <fullName evidence="3">PIN domain-containing protein</fullName>
    </recommendedName>
</protein>
<evidence type="ECO:0000313" key="2">
    <source>
        <dbReference type="Proteomes" id="UP000010809"/>
    </source>
</evidence>
<dbReference type="AlphaFoldDB" id="L0DTW1"/>
<proteinExistence type="predicted"/>